<comment type="caution">
    <text evidence="2">The sequence shown here is derived from an EMBL/GenBank/DDBJ whole genome shotgun (WGS) entry which is preliminary data.</text>
</comment>
<dbReference type="STRING" id="1514904.SU32_13800"/>
<protein>
    <submittedName>
        <fullName evidence="2">Uncharacterized protein</fullName>
    </submittedName>
</protein>
<dbReference type="EMBL" id="JXMU01000022">
    <property type="protein sequence ID" value="KPB00449.1"/>
    <property type="molecule type" value="Genomic_DNA"/>
</dbReference>
<accession>A0A0M9GLT2</accession>
<dbReference type="Proteomes" id="UP000038011">
    <property type="component" value="Unassembled WGS sequence"/>
</dbReference>
<gene>
    <name evidence="2" type="ORF">SU32_13800</name>
</gene>
<feature type="transmembrane region" description="Helical" evidence="1">
    <location>
        <begin position="14"/>
        <end position="33"/>
    </location>
</feature>
<name>A0A0M9GLT2_9HYPH</name>
<keyword evidence="1" id="KW-0472">Membrane</keyword>
<evidence type="ECO:0000313" key="2">
    <source>
        <dbReference type="EMBL" id="KPB00449.1"/>
    </source>
</evidence>
<proteinExistence type="predicted"/>
<dbReference type="AlphaFoldDB" id="A0A0M9GLT2"/>
<keyword evidence="1" id="KW-0812">Transmembrane</keyword>
<reference evidence="2 3" key="1">
    <citation type="submission" date="2015-01" db="EMBL/GenBank/DDBJ databases">
        <title>Ahrensia donghaiensis sp. nov., a novel dimethylsulphoniopropionate-cleavage bacterium isolated from seawater and emended descriptions of the genus Ahrensia and Ahrensia kielensis.</title>
        <authorList>
            <person name="Liu J."/>
        </authorList>
    </citation>
    <scope>NUCLEOTIDE SEQUENCE [LARGE SCALE GENOMIC DNA]</scope>
    <source>
        <strain evidence="2 3">LZD062</strain>
    </source>
</reference>
<evidence type="ECO:0000256" key="1">
    <source>
        <dbReference type="SAM" id="Phobius"/>
    </source>
</evidence>
<keyword evidence="1" id="KW-1133">Transmembrane helix</keyword>
<organism evidence="2 3">
    <name type="scientific">Ahrensia marina</name>
    <dbReference type="NCBI Taxonomy" id="1514904"/>
    <lineage>
        <taxon>Bacteria</taxon>
        <taxon>Pseudomonadati</taxon>
        <taxon>Pseudomonadota</taxon>
        <taxon>Alphaproteobacteria</taxon>
        <taxon>Hyphomicrobiales</taxon>
        <taxon>Ahrensiaceae</taxon>
        <taxon>Ahrensia</taxon>
    </lineage>
</organism>
<feature type="transmembrane region" description="Helical" evidence="1">
    <location>
        <begin position="45"/>
        <end position="64"/>
    </location>
</feature>
<sequence length="74" mass="8143">MPEKDKNTGYDRKTIITAAGIFIGFCVVTYFLPNIMSAVGTSNPYLTAGVIAAFLILPFVGLWLRGRSKSKRED</sequence>
<keyword evidence="3" id="KW-1185">Reference proteome</keyword>
<evidence type="ECO:0000313" key="3">
    <source>
        <dbReference type="Proteomes" id="UP000038011"/>
    </source>
</evidence>
<dbReference type="PATRIC" id="fig|1514904.3.peg.1894"/>